<keyword evidence="8" id="KW-0539">Nucleus</keyword>
<organism evidence="12 13">
    <name type="scientific">Rhynchophorus ferrugineus</name>
    <name type="common">Red palm weevil</name>
    <name type="synonym">Curculio ferrugineus</name>
    <dbReference type="NCBI Taxonomy" id="354439"/>
    <lineage>
        <taxon>Eukaryota</taxon>
        <taxon>Metazoa</taxon>
        <taxon>Ecdysozoa</taxon>
        <taxon>Arthropoda</taxon>
        <taxon>Hexapoda</taxon>
        <taxon>Insecta</taxon>
        <taxon>Pterygota</taxon>
        <taxon>Neoptera</taxon>
        <taxon>Endopterygota</taxon>
        <taxon>Coleoptera</taxon>
        <taxon>Polyphaga</taxon>
        <taxon>Cucujiformia</taxon>
        <taxon>Curculionidae</taxon>
        <taxon>Dryophthorinae</taxon>
        <taxon>Rhynchophorus</taxon>
    </lineage>
</organism>
<keyword evidence="6" id="KW-0238">DNA-binding</keyword>
<keyword evidence="2" id="KW-0479">Metal-binding</keyword>
<keyword evidence="7" id="KW-0804">Transcription</keyword>
<evidence type="ECO:0000256" key="4">
    <source>
        <dbReference type="ARBA" id="ARBA00022833"/>
    </source>
</evidence>
<dbReference type="PANTHER" id="PTHR13006:SF9">
    <property type="entry name" value="GLUCOSE TRANSPORTER 4 ENHANCER FACTOR, ISOFORM G"/>
    <property type="match status" value="1"/>
</dbReference>
<dbReference type="GO" id="GO:0008270">
    <property type="term" value="F:zinc ion binding"/>
    <property type="evidence" value="ECO:0007669"/>
    <property type="project" value="UniProtKB-KW"/>
</dbReference>
<dbReference type="GO" id="GO:0000978">
    <property type="term" value="F:RNA polymerase II cis-regulatory region sequence-specific DNA binding"/>
    <property type="evidence" value="ECO:0007669"/>
    <property type="project" value="TreeGrafter"/>
</dbReference>
<feature type="region of interest" description="Disordered" evidence="10">
    <location>
        <begin position="228"/>
        <end position="258"/>
    </location>
</feature>
<dbReference type="InterPro" id="IPR031940">
    <property type="entry name" value="DUF4772"/>
</dbReference>
<gene>
    <name evidence="12" type="ORF">GWI33_021452</name>
</gene>
<keyword evidence="13" id="KW-1185">Reference proteome</keyword>
<accession>A0A834MIK3</accession>
<proteinExistence type="predicted"/>
<dbReference type="InterPro" id="IPR052253">
    <property type="entry name" value="CR1/CR2-DNA-binding_regulator"/>
</dbReference>
<evidence type="ECO:0000256" key="10">
    <source>
        <dbReference type="SAM" id="MobiDB-lite"/>
    </source>
</evidence>
<evidence type="ECO:0000256" key="6">
    <source>
        <dbReference type="ARBA" id="ARBA00023125"/>
    </source>
</evidence>
<dbReference type="PANTHER" id="PTHR13006">
    <property type="entry name" value="PAPILLOMAVIRUS REGULATORY FACTOR PRF-1"/>
    <property type="match status" value="1"/>
</dbReference>
<evidence type="ECO:0000256" key="7">
    <source>
        <dbReference type="ARBA" id="ARBA00023163"/>
    </source>
</evidence>
<feature type="compositionally biased region" description="Basic residues" evidence="10">
    <location>
        <begin position="415"/>
        <end position="425"/>
    </location>
</feature>
<evidence type="ECO:0000259" key="11">
    <source>
        <dbReference type="PROSITE" id="PS50157"/>
    </source>
</evidence>
<evidence type="ECO:0000313" key="12">
    <source>
        <dbReference type="EMBL" id="KAF7284876.1"/>
    </source>
</evidence>
<reference evidence="12" key="1">
    <citation type="submission" date="2020-08" db="EMBL/GenBank/DDBJ databases">
        <title>Genome sequencing and assembly of the red palm weevil Rhynchophorus ferrugineus.</title>
        <authorList>
            <person name="Dias G.B."/>
            <person name="Bergman C.M."/>
            <person name="Manee M."/>
        </authorList>
    </citation>
    <scope>NUCLEOTIDE SEQUENCE</scope>
    <source>
        <strain evidence="12">AA-2017</strain>
        <tissue evidence="12">Whole larva</tissue>
    </source>
</reference>
<dbReference type="GO" id="GO:0003700">
    <property type="term" value="F:DNA-binding transcription factor activity"/>
    <property type="evidence" value="ECO:0007669"/>
    <property type="project" value="TreeGrafter"/>
</dbReference>
<dbReference type="PROSITE" id="PS50157">
    <property type="entry name" value="ZINC_FINGER_C2H2_2"/>
    <property type="match status" value="1"/>
</dbReference>
<dbReference type="InterPro" id="IPR013087">
    <property type="entry name" value="Znf_C2H2_type"/>
</dbReference>
<evidence type="ECO:0000256" key="9">
    <source>
        <dbReference type="PROSITE-ProRule" id="PRU00042"/>
    </source>
</evidence>
<dbReference type="PROSITE" id="PS00028">
    <property type="entry name" value="ZINC_FINGER_C2H2_1"/>
    <property type="match status" value="1"/>
</dbReference>
<keyword evidence="4" id="KW-0862">Zinc</keyword>
<protein>
    <recommendedName>
        <fullName evidence="11">C2H2-type domain-containing protein</fullName>
    </recommendedName>
</protein>
<dbReference type="Proteomes" id="UP000625711">
    <property type="component" value="Unassembled WGS sequence"/>
</dbReference>
<sequence length="460" mass="51933">MSTGKRIAKRSIIGTRVCAPVQDGKYYSGVIQAVKTPAHIEPQSNCLNLTPDTRYTVRFDSRQGNVGGTTVEYFEADLIGPGFHSVVGTELVRNQKCFVTFNGREVCGEVMTHHVETDEVIIRIHPSGTEAPFEVQKKLEEVRLLESRKSARLADQDTDFARLADMAGDRKRTASHTIEVPASSHHGSRKRRTSSSQDDNMHPKDMDECSAALVLMSLSCSPQNAFSYGTSPGSSNSSSASFRSTPSPPPFNSPMNSFSSVSDEGIVMDYIGEDQPRKKKVWVYPFTFEKEIWGSYSFNIEGYDSALAKEKENTRVFQCIYRGCKKIFKIRSEAKEHVRTEHKALHSEEDFYYDELVQPPNAPPTLSHRDMARPPHEDPDYQRQLVGSIRQSLFTASTNIPQSPHKLPKLSPRPHSPKVPHSPRRIRGENKKCRKVYGMEHKDQWCTQCKWKKACSRFGD</sequence>
<evidence type="ECO:0000256" key="8">
    <source>
        <dbReference type="ARBA" id="ARBA00023242"/>
    </source>
</evidence>
<dbReference type="SMART" id="SM01366">
    <property type="entry name" value="c-clamp"/>
    <property type="match status" value="1"/>
</dbReference>
<evidence type="ECO:0000256" key="5">
    <source>
        <dbReference type="ARBA" id="ARBA00023015"/>
    </source>
</evidence>
<evidence type="ECO:0000313" key="13">
    <source>
        <dbReference type="Proteomes" id="UP000625711"/>
    </source>
</evidence>
<feature type="compositionally biased region" description="Low complexity" evidence="10">
    <location>
        <begin position="231"/>
        <end position="245"/>
    </location>
</feature>
<evidence type="ECO:0000256" key="1">
    <source>
        <dbReference type="ARBA" id="ARBA00004123"/>
    </source>
</evidence>
<name>A0A834MIK3_RHYFE</name>
<comment type="subcellular location">
    <subcellularLocation>
        <location evidence="1">Nucleus</location>
    </subcellularLocation>
</comment>
<evidence type="ECO:0000256" key="3">
    <source>
        <dbReference type="ARBA" id="ARBA00022771"/>
    </source>
</evidence>
<dbReference type="OrthoDB" id="5950721at2759"/>
<feature type="region of interest" description="Disordered" evidence="10">
    <location>
        <begin position="397"/>
        <end position="428"/>
    </location>
</feature>
<evidence type="ECO:0000256" key="2">
    <source>
        <dbReference type="ARBA" id="ARBA00022723"/>
    </source>
</evidence>
<dbReference type="GO" id="GO:0006357">
    <property type="term" value="P:regulation of transcription by RNA polymerase II"/>
    <property type="evidence" value="ECO:0007669"/>
    <property type="project" value="TreeGrafter"/>
</dbReference>
<feature type="region of interest" description="Disordered" evidence="10">
    <location>
        <begin position="168"/>
        <end position="205"/>
    </location>
</feature>
<feature type="domain" description="C2H2-type" evidence="11">
    <location>
        <begin position="317"/>
        <end position="351"/>
    </location>
</feature>
<keyword evidence="3 9" id="KW-0863">Zinc-finger</keyword>
<dbReference type="EMBL" id="JAACXV010000067">
    <property type="protein sequence ID" value="KAF7284876.1"/>
    <property type="molecule type" value="Genomic_DNA"/>
</dbReference>
<dbReference type="Pfam" id="PF15997">
    <property type="entry name" value="DUF4772"/>
    <property type="match status" value="1"/>
</dbReference>
<keyword evidence="5" id="KW-0805">Transcription regulation</keyword>
<dbReference type="GO" id="GO:0005634">
    <property type="term" value="C:nucleus"/>
    <property type="evidence" value="ECO:0007669"/>
    <property type="project" value="UniProtKB-SubCell"/>
</dbReference>
<dbReference type="AlphaFoldDB" id="A0A834MIK3"/>
<comment type="caution">
    <text evidence="12">The sequence shown here is derived from an EMBL/GenBank/DDBJ whole genome shotgun (WGS) entry which is preliminary data.</text>
</comment>